<dbReference type="STRING" id="157733.AB986_03660"/>
<dbReference type="InterPro" id="IPR024775">
    <property type="entry name" value="DinB-like"/>
</dbReference>
<dbReference type="InterPro" id="IPR051043">
    <property type="entry name" value="Sulfatase_Mod_Factor_Kinase"/>
</dbReference>
<dbReference type="RefSeq" id="WP_048309520.1">
    <property type="nucleotide sequence ID" value="NZ_CP119526.1"/>
</dbReference>
<gene>
    <name evidence="6" type="ORF">AB986_03660</name>
</gene>
<dbReference type="InterPro" id="IPR005532">
    <property type="entry name" value="SUMF_dom"/>
</dbReference>
<evidence type="ECO:0000259" key="4">
    <source>
        <dbReference type="Pfam" id="PF03781"/>
    </source>
</evidence>
<comment type="pathway">
    <text evidence="3">Amino-acid biosynthesis; ergothioneine biosynthesis.</text>
</comment>
<dbReference type="Proteomes" id="UP000035996">
    <property type="component" value="Unassembled WGS sequence"/>
</dbReference>
<evidence type="ECO:0000313" key="6">
    <source>
        <dbReference type="EMBL" id="KMM38409.1"/>
    </source>
</evidence>
<dbReference type="GO" id="GO:0052699">
    <property type="term" value="P:ergothioneine biosynthetic process"/>
    <property type="evidence" value="ECO:0007669"/>
    <property type="project" value="InterPro"/>
</dbReference>
<dbReference type="EMBL" id="LELK01000001">
    <property type="protein sequence ID" value="KMM38409.1"/>
    <property type="molecule type" value="Genomic_DNA"/>
</dbReference>
<evidence type="ECO:0008006" key="8">
    <source>
        <dbReference type="Google" id="ProtNLM"/>
    </source>
</evidence>
<feature type="domain" description="Sulfatase-modifying factor enzyme-like" evidence="4">
    <location>
        <begin position="186"/>
        <end position="322"/>
    </location>
</feature>
<dbReference type="SUPFAM" id="SSF56436">
    <property type="entry name" value="C-type lectin-like"/>
    <property type="match status" value="1"/>
</dbReference>
<dbReference type="SUPFAM" id="SSF109854">
    <property type="entry name" value="DinB/YfiT-like putative metalloenzymes"/>
    <property type="match status" value="1"/>
</dbReference>
<dbReference type="Gene3D" id="3.90.1580.10">
    <property type="entry name" value="paralog of FGE (formylglycine-generating enzyme)"/>
    <property type="match status" value="1"/>
</dbReference>
<accession>A0A0J6D280</accession>
<evidence type="ECO:0000259" key="5">
    <source>
        <dbReference type="Pfam" id="PF12867"/>
    </source>
</evidence>
<protein>
    <recommendedName>
        <fullName evidence="8">Sulfatase maturase</fullName>
    </recommendedName>
</protein>
<dbReference type="InterPro" id="IPR034660">
    <property type="entry name" value="DinB/YfiT-like"/>
</dbReference>
<sequence length="428" mass="49777">MVQQSIQTTELRNQLLHSYETTRMMTNKLVEPLETEDYTIQSIPDVSPPKWHMAHTTWFFETFILKEYSESYRSFHEEFDYLFNSYYESVGSFFPRHSRGLLSRPSIDKVRRYRKDIDEEITRLINEADEAILIEIADLIEIGLHHEQQHQELLMTDIKYNFSINPLKPIYRELDSIETAKASPIEWLSFEGGLVETGINEGNGFSFDNERPVHKVWLEPFELASRTVTNGEYLAFIEDGGYKRAEFWLSDGWSTVKNQSWEAPLHWEKKDGEWYNFTLHGLVPVNNEEPVTHISYYEAEAYASWAGKRLPTEAEWEVAVRDQPIEGNFVEDGVYHPVASVKKGEGQLQKAYGDVWEWTKSPYMPYPGNKPLDGALGEYNAKFMSSQMILRGGSCVTSQSHIRPSYRNFFAPDKRWQFTGIRLAGDVE</sequence>
<feature type="domain" description="Sulfatase-modifying factor enzyme-like" evidence="4">
    <location>
        <begin position="336"/>
        <end position="424"/>
    </location>
</feature>
<dbReference type="InterPro" id="IPR042095">
    <property type="entry name" value="SUMF_sf"/>
</dbReference>
<dbReference type="PANTHER" id="PTHR23150:SF36">
    <property type="entry name" value="HERCYNINE OXYGENASE"/>
    <property type="match status" value="1"/>
</dbReference>
<keyword evidence="7" id="KW-1185">Reference proteome</keyword>
<dbReference type="NCBIfam" id="TIGR03440">
    <property type="entry name" value="egtB_TIGR03440"/>
    <property type="match status" value="1"/>
</dbReference>
<organism evidence="6 7">
    <name type="scientific">Guptibacillus hwajinpoensis</name>
    <dbReference type="NCBI Taxonomy" id="208199"/>
    <lineage>
        <taxon>Bacteria</taxon>
        <taxon>Bacillati</taxon>
        <taxon>Bacillota</taxon>
        <taxon>Bacilli</taxon>
        <taxon>Bacillales</taxon>
        <taxon>Guptibacillaceae</taxon>
        <taxon>Guptibacillus</taxon>
    </lineage>
</organism>
<proteinExistence type="predicted"/>
<evidence type="ECO:0000256" key="3">
    <source>
        <dbReference type="ARBA" id="ARBA00037882"/>
    </source>
</evidence>
<evidence type="ECO:0000256" key="2">
    <source>
        <dbReference type="ARBA" id="ARBA00023004"/>
    </source>
</evidence>
<evidence type="ECO:0000313" key="7">
    <source>
        <dbReference type="Proteomes" id="UP000035996"/>
    </source>
</evidence>
<dbReference type="Pfam" id="PF12867">
    <property type="entry name" value="DinB_2"/>
    <property type="match status" value="1"/>
</dbReference>
<dbReference type="Gene3D" id="1.20.120.450">
    <property type="entry name" value="dinb family like domain"/>
    <property type="match status" value="1"/>
</dbReference>
<dbReference type="Pfam" id="PF03781">
    <property type="entry name" value="FGE-sulfatase"/>
    <property type="match status" value="2"/>
</dbReference>
<dbReference type="InterPro" id="IPR016187">
    <property type="entry name" value="CTDL_fold"/>
</dbReference>
<keyword evidence="1" id="KW-0560">Oxidoreductase</keyword>
<name>A0A0J6D280_9BACL</name>
<keyword evidence="2" id="KW-0408">Iron</keyword>
<dbReference type="OrthoDB" id="9768004at2"/>
<dbReference type="PATRIC" id="fig|157733.3.peg.2950"/>
<feature type="domain" description="DinB-like" evidence="5">
    <location>
        <begin position="19"/>
        <end position="153"/>
    </location>
</feature>
<dbReference type="PANTHER" id="PTHR23150">
    <property type="entry name" value="SULFATASE MODIFYING FACTOR 1, 2"/>
    <property type="match status" value="1"/>
</dbReference>
<dbReference type="AlphaFoldDB" id="A0A0J6D280"/>
<evidence type="ECO:0000256" key="1">
    <source>
        <dbReference type="ARBA" id="ARBA00023002"/>
    </source>
</evidence>
<dbReference type="InterPro" id="IPR017806">
    <property type="entry name" value="EgtB"/>
</dbReference>
<comment type="caution">
    <text evidence="6">The sequence shown here is derived from an EMBL/GenBank/DDBJ whole genome shotgun (WGS) entry which is preliminary data.</text>
</comment>
<reference evidence="6" key="1">
    <citation type="submission" date="2015-06" db="EMBL/GenBank/DDBJ databases">
        <authorList>
            <person name="Liu B."/>
            <person name="Wang J."/>
            <person name="Zhu Y."/>
            <person name="Liu G."/>
            <person name="Chen Q."/>
            <person name="Zheng C."/>
            <person name="Che J."/>
            <person name="Ge C."/>
            <person name="Shi H."/>
            <person name="Pan Z."/>
            <person name="Liu X."/>
        </authorList>
    </citation>
    <scope>NUCLEOTIDE SEQUENCE [LARGE SCALE GENOMIC DNA]</scope>
    <source>
        <strain evidence="6">DSM 16346</strain>
    </source>
</reference>